<evidence type="ECO:0000313" key="1">
    <source>
        <dbReference type="EMBL" id="SBO96477.1"/>
    </source>
</evidence>
<reference evidence="1" key="1">
    <citation type="submission" date="2016-04" db="EMBL/GenBank/DDBJ databases">
        <authorList>
            <person name="Evans L.H."/>
            <person name="Alamgir A."/>
            <person name="Owens N."/>
            <person name="Weber N.D."/>
            <person name="Virtaneva K."/>
            <person name="Barbian K."/>
            <person name="Babar A."/>
            <person name="Rosenke K."/>
        </authorList>
    </citation>
    <scope>NUCLEOTIDE SEQUENCE</scope>
    <source>
        <strain evidence="1">Nono1</strain>
    </source>
</reference>
<protein>
    <submittedName>
        <fullName evidence="1">Uncharacterized protein</fullName>
    </submittedName>
</protein>
<name>A0A1M4EC09_9ACTN</name>
<dbReference type="AlphaFoldDB" id="A0A1M4EC09"/>
<gene>
    <name evidence="1" type="ORF">BN4615_P5993</name>
</gene>
<dbReference type="EMBL" id="LT559118">
    <property type="protein sequence ID" value="SBO96477.1"/>
    <property type="molecule type" value="Genomic_DNA"/>
</dbReference>
<proteinExistence type="predicted"/>
<organism evidence="1">
    <name type="scientific">Nonomuraea gerenzanensis</name>
    <dbReference type="NCBI Taxonomy" id="93944"/>
    <lineage>
        <taxon>Bacteria</taxon>
        <taxon>Bacillati</taxon>
        <taxon>Actinomycetota</taxon>
        <taxon>Actinomycetes</taxon>
        <taxon>Streptosporangiales</taxon>
        <taxon>Streptosporangiaceae</taxon>
        <taxon>Nonomuraea</taxon>
    </lineage>
</organism>
<accession>A0A1M4EC09</accession>
<sequence length="42" mass="4546">MMNIGVAELLILGVLFLLLLLLLLAVGAAVFVAVRRANRPRD</sequence>
<dbReference type="RefSeq" id="WP_263657523.1">
    <property type="nucleotide sequence ID" value="NZ_CP084058.1"/>
</dbReference>